<organism evidence="2 3">
    <name type="scientific">Cryptolaemus montrouzieri</name>
    <dbReference type="NCBI Taxonomy" id="559131"/>
    <lineage>
        <taxon>Eukaryota</taxon>
        <taxon>Metazoa</taxon>
        <taxon>Ecdysozoa</taxon>
        <taxon>Arthropoda</taxon>
        <taxon>Hexapoda</taxon>
        <taxon>Insecta</taxon>
        <taxon>Pterygota</taxon>
        <taxon>Neoptera</taxon>
        <taxon>Endopterygota</taxon>
        <taxon>Coleoptera</taxon>
        <taxon>Polyphaga</taxon>
        <taxon>Cucujiformia</taxon>
        <taxon>Coccinelloidea</taxon>
        <taxon>Coccinellidae</taxon>
        <taxon>Scymninae</taxon>
        <taxon>Scymnini</taxon>
        <taxon>Cryptolaemus</taxon>
    </lineage>
</organism>
<proteinExistence type="predicted"/>
<comment type="caution">
    <text evidence="2">The sequence shown here is derived from an EMBL/GenBank/DDBJ whole genome shotgun (WGS) entry which is preliminary data.</text>
</comment>
<protein>
    <submittedName>
        <fullName evidence="2">Uncharacterized protein</fullName>
    </submittedName>
</protein>
<dbReference type="Proteomes" id="UP001516400">
    <property type="component" value="Unassembled WGS sequence"/>
</dbReference>
<sequence length="106" mass="12725">MMQRRRTIEKGTEKHNLLNENIKEAIRKDMRTYKTKQIQEAVEENSNMKNLRSELATGRTRLTKLKDRHGRITRNPREIPHINEEFYESLYSLSWPNNDNNWAKLG</sequence>
<dbReference type="AlphaFoldDB" id="A0ABD2NM07"/>
<accession>A0ABD2NM07</accession>
<feature type="coiled-coil region" evidence="1">
    <location>
        <begin position="8"/>
        <end position="68"/>
    </location>
</feature>
<gene>
    <name evidence="2" type="ORF">HHI36_017090</name>
</gene>
<keyword evidence="1" id="KW-0175">Coiled coil</keyword>
<keyword evidence="3" id="KW-1185">Reference proteome</keyword>
<evidence type="ECO:0000313" key="2">
    <source>
        <dbReference type="EMBL" id="KAL3279584.1"/>
    </source>
</evidence>
<evidence type="ECO:0000313" key="3">
    <source>
        <dbReference type="Proteomes" id="UP001516400"/>
    </source>
</evidence>
<dbReference type="EMBL" id="JABFTP020000124">
    <property type="protein sequence ID" value="KAL3279584.1"/>
    <property type="molecule type" value="Genomic_DNA"/>
</dbReference>
<name>A0ABD2NM07_9CUCU</name>
<evidence type="ECO:0000256" key="1">
    <source>
        <dbReference type="SAM" id="Coils"/>
    </source>
</evidence>
<reference evidence="2 3" key="1">
    <citation type="journal article" date="2021" name="BMC Biol.">
        <title>Horizontally acquired antibacterial genes associated with adaptive radiation of ladybird beetles.</title>
        <authorList>
            <person name="Li H.S."/>
            <person name="Tang X.F."/>
            <person name="Huang Y.H."/>
            <person name="Xu Z.Y."/>
            <person name="Chen M.L."/>
            <person name="Du X.Y."/>
            <person name="Qiu B.Y."/>
            <person name="Chen P.T."/>
            <person name="Zhang W."/>
            <person name="Slipinski A."/>
            <person name="Escalona H.E."/>
            <person name="Waterhouse R.M."/>
            <person name="Zwick A."/>
            <person name="Pang H."/>
        </authorList>
    </citation>
    <scope>NUCLEOTIDE SEQUENCE [LARGE SCALE GENOMIC DNA]</scope>
    <source>
        <strain evidence="2">SYSU2018</strain>
    </source>
</reference>